<evidence type="ECO:0000256" key="2">
    <source>
        <dbReference type="ARBA" id="ARBA00007998"/>
    </source>
</evidence>
<dbReference type="PANTHER" id="PTHR34975:SF2">
    <property type="entry name" value="SPORE GERMINATION PROTEIN A2"/>
    <property type="match status" value="1"/>
</dbReference>
<keyword evidence="5 8" id="KW-0812">Transmembrane</keyword>
<keyword evidence="6 8" id="KW-1133">Transmembrane helix</keyword>
<keyword evidence="7 8" id="KW-0472">Membrane</keyword>
<evidence type="ECO:0000256" key="5">
    <source>
        <dbReference type="ARBA" id="ARBA00022692"/>
    </source>
</evidence>
<dbReference type="NCBIfam" id="TIGR00912">
    <property type="entry name" value="2A0309"/>
    <property type="match status" value="1"/>
</dbReference>
<evidence type="ECO:0000256" key="6">
    <source>
        <dbReference type="ARBA" id="ARBA00022989"/>
    </source>
</evidence>
<feature type="transmembrane region" description="Helical" evidence="8">
    <location>
        <begin position="16"/>
        <end position="34"/>
    </location>
</feature>
<evidence type="ECO:0000256" key="1">
    <source>
        <dbReference type="ARBA" id="ARBA00004141"/>
    </source>
</evidence>
<dbReference type="RefSeq" id="WP_379599141.1">
    <property type="nucleotide sequence ID" value="NZ_JBHUDE010000161.1"/>
</dbReference>
<keyword evidence="3" id="KW-0813">Transport</keyword>
<evidence type="ECO:0000313" key="10">
    <source>
        <dbReference type="Proteomes" id="UP001597221"/>
    </source>
</evidence>
<feature type="transmembrane region" description="Helical" evidence="8">
    <location>
        <begin position="46"/>
        <end position="67"/>
    </location>
</feature>
<dbReference type="Pfam" id="PF03845">
    <property type="entry name" value="Spore_permease"/>
    <property type="match status" value="1"/>
</dbReference>
<sequence>MSTFKYADEKIKSQDIMIAVPSMVIAVGIFNFPATLAESTRYADGWVGVLIGGIIVILFTWVVAKLASLFPNQSFLSYSSFLVSKPVASVLTILFVLQGILIAAFEVSTISIVSHLYLYERTPYEVVAITFLLVVVYAVSGSRAGIFRINVLFLPLIFLISGLLMLFSINFMEIKNVLPVFTTDIRGHVRGTFDSALAYSGVGILFFYISLVRDTEKVPSRAVFGMSWVVVLYLFVYLTCIAVFGQETTEVIHFPFIELAQSVEIPGGFFERMESIFFVIWITAIFTTAMMSFDVSIMALQSLFPKLNKHTAVFILSPIIYFIAMVPNNYLDQIKFGKLLSYATWILPGFVAILLWVMYAVKGGNRLEK</sequence>
<feature type="transmembrane region" description="Helical" evidence="8">
    <location>
        <begin position="312"/>
        <end position="330"/>
    </location>
</feature>
<feature type="transmembrane region" description="Helical" evidence="8">
    <location>
        <begin position="223"/>
        <end position="245"/>
    </location>
</feature>
<comment type="subcellular location">
    <subcellularLocation>
        <location evidence="1">Membrane</location>
        <topology evidence="1">Multi-pass membrane protein</topology>
    </subcellularLocation>
</comment>
<dbReference type="InterPro" id="IPR004761">
    <property type="entry name" value="Spore_GerAB"/>
</dbReference>
<feature type="transmembrane region" description="Helical" evidence="8">
    <location>
        <begin position="276"/>
        <end position="300"/>
    </location>
</feature>
<feature type="transmembrane region" description="Helical" evidence="8">
    <location>
        <begin position="123"/>
        <end position="139"/>
    </location>
</feature>
<dbReference type="PANTHER" id="PTHR34975">
    <property type="entry name" value="SPORE GERMINATION PROTEIN A2"/>
    <property type="match status" value="1"/>
</dbReference>
<comment type="similarity">
    <text evidence="2">Belongs to the amino acid-polyamine-organocation (APC) superfamily. Spore germination protein (SGP) (TC 2.A.3.9) family.</text>
</comment>
<dbReference type="EMBL" id="JBHUDE010000161">
    <property type="protein sequence ID" value="MFD1609701.1"/>
    <property type="molecule type" value="Genomic_DNA"/>
</dbReference>
<feature type="transmembrane region" description="Helical" evidence="8">
    <location>
        <begin position="192"/>
        <end position="211"/>
    </location>
</feature>
<evidence type="ECO:0000256" key="3">
    <source>
        <dbReference type="ARBA" id="ARBA00022448"/>
    </source>
</evidence>
<protein>
    <submittedName>
        <fullName evidence="9">Endospore germination permease</fullName>
    </submittedName>
</protein>
<reference evidence="10" key="1">
    <citation type="journal article" date="2019" name="Int. J. Syst. Evol. Microbiol.">
        <title>The Global Catalogue of Microorganisms (GCM) 10K type strain sequencing project: providing services to taxonomists for standard genome sequencing and annotation.</title>
        <authorList>
            <consortium name="The Broad Institute Genomics Platform"/>
            <consortium name="The Broad Institute Genome Sequencing Center for Infectious Disease"/>
            <person name="Wu L."/>
            <person name="Ma J."/>
        </authorList>
    </citation>
    <scope>NUCLEOTIDE SEQUENCE [LARGE SCALE GENOMIC DNA]</scope>
    <source>
        <strain evidence="10">CGMCC 1.12376</strain>
    </source>
</reference>
<feature type="transmembrane region" description="Helical" evidence="8">
    <location>
        <begin position="151"/>
        <end position="172"/>
    </location>
</feature>
<comment type="caution">
    <text evidence="9">The sequence shown here is derived from an EMBL/GenBank/DDBJ whole genome shotgun (WGS) entry which is preliminary data.</text>
</comment>
<dbReference type="Proteomes" id="UP001597221">
    <property type="component" value="Unassembled WGS sequence"/>
</dbReference>
<organism evidence="9 10">
    <name type="scientific">Oceanobacillus luteolus</name>
    <dbReference type="NCBI Taxonomy" id="1274358"/>
    <lineage>
        <taxon>Bacteria</taxon>
        <taxon>Bacillati</taxon>
        <taxon>Bacillota</taxon>
        <taxon>Bacilli</taxon>
        <taxon>Bacillales</taxon>
        <taxon>Bacillaceae</taxon>
        <taxon>Oceanobacillus</taxon>
    </lineage>
</organism>
<proteinExistence type="inferred from homology"/>
<feature type="transmembrane region" description="Helical" evidence="8">
    <location>
        <begin position="88"/>
        <end position="117"/>
    </location>
</feature>
<evidence type="ECO:0000313" key="9">
    <source>
        <dbReference type="EMBL" id="MFD1609701.1"/>
    </source>
</evidence>
<keyword evidence="4" id="KW-0309">Germination</keyword>
<keyword evidence="10" id="KW-1185">Reference proteome</keyword>
<evidence type="ECO:0000256" key="4">
    <source>
        <dbReference type="ARBA" id="ARBA00022544"/>
    </source>
</evidence>
<accession>A0ABW4HVY5</accession>
<evidence type="ECO:0000256" key="8">
    <source>
        <dbReference type="SAM" id="Phobius"/>
    </source>
</evidence>
<gene>
    <name evidence="9" type="ORF">ACFSBH_18960</name>
</gene>
<name>A0ABW4HVY5_9BACI</name>
<evidence type="ECO:0000256" key="7">
    <source>
        <dbReference type="ARBA" id="ARBA00023136"/>
    </source>
</evidence>
<feature type="transmembrane region" description="Helical" evidence="8">
    <location>
        <begin position="342"/>
        <end position="361"/>
    </location>
</feature>